<organism evidence="2 3">
    <name type="scientific">Cylicocyclus nassatus</name>
    <name type="common">Nematode worm</name>
    <dbReference type="NCBI Taxonomy" id="53992"/>
    <lineage>
        <taxon>Eukaryota</taxon>
        <taxon>Metazoa</taxon>
        <taxon>Ecdysozoa</taxon>
        <taxon>Nematoda</taxon>
        <taxon>Chromadorea</taxon>
        <taxon>Rhabditida</taxon>
        <taxon>Rhabditina</taxon>
        <taxon>Rhabditomorpha</taxon>
        <taxon>Strongyloidea</taxon>
        <taxon>Strongylidae</taxon>
        <taxon>Cylicocyclus</taxon>
    </lineage>
</organism>
<evidence type="ECO:0000256" key="1">
    <source>
        <dbReference type="SAM" id="Phobius"/>
    </source>
</evidence>
<name>A0AA36H2Z8_CYLNA</name>
<evidence type="ECO:0000313" key="2">
    <source>
        <dbReference type="EMBL" id="CAJ0603166.1"/>
    </source>
</evidence>
<evidence type="ECO:0000313" key="3">
    <source>
        <dbReference type="Proteomes" id="UP001176961"/>
    </source>
</evidence>
<dbReference type="AlphaFoldDB" id="A0AA36H2Z8"/>
<protein>
    <submittedName>
        <fullName evidence="2">Uncharacterized protein</fullName>
    </submittedName>
</protein>
<proteinExistence type="predicted"/>
<gene>
    <name evidence="2" type="ORF">CYNAS_LOCUS15149</name>
</gene>
<keyword evidence="1" id="KW-0472">Membrane</keyword>
<reference evidence="2" key="1">
    <citation type="submission" date="2023-07" db="EMBL/GenBank/DDBJ databases">
        <authorList>
            <consortium name="CYATHOMIX"/>
        </authorList>
    </citation>
    <scope>NUCLEOTIDE SEQUENCE</scope>
    <source>
        <strain evidence="2">N/A</strain>
    </source>
</reference>
<keyword evidence="1" id="KW-0812">Transmembrane</keyword>
<dbReference type="Proteomes" id="UP001176961">
    <property type="component" value="Unassembled WGS sequence"/>
</dbReference>
<comment type="caution">
    <text evidence="2">The sequence shown here is derived from an EMBL/GenBank/DDBJ whole genome shotgun (WGS) entry which is preliminary data.</text>
</comment>
<sequence length="139" mass="15485">MKARYPLVEANLGIPEESSSRTQGRVLDDALFSGSMYPTTLPMAMIKVKFIRLDPSHYCDLFFSAFGGIAFLFHSCMFGLFCLLMPIREVETRIVYVPDYPSTSNRIIEGSLRLSHPRPIAFAIATVATQNNKADQTGS</sequence>
<keyword evidence="3" id="KW-1185">Reference proteome</keyword>
<accession>A0AA36H2Z8</accession>
<keyword evidence="1" id="KW-1133">Transmembrane helix</keyword>
<dbReference type="EMBL" id="CATQJL010000305">
    <property type="protein sequence ID" value="CAJ0603166.1"/>
    <property type="molecule type" value="Genomic_DNA"/>
</dbReference>
<feature type="transmembrane region" description="Helical" evidence="1">
    <location>
        <begin position="61"/>
        <end position="84"/>
    </location>
</feature>